<name>A0A4Y2QQ92_ARAVE</name>
<dbReference type="EMBL" id="BGPR01014521">
    <property type="protein sequence ID" value="GBN65544.1"/>
    <property type="molecule type" value="Genomic_DNA"/>
</dbReference>
<keyword evidence="3" id="KW-1185">Reference proteome</keyword>
<feature type="transmembrane region" description="Helical" evidence="1">
    <location>
        <begin position="39"/>
        <end position="64"/>
    </location>
</feature>
<comment type="caution">
    <text evidence="2">The sequence shown here is derived from an EMBL/GenBank/DDBJ whole genome shotgun (WGS) entry which is preliminary data.</text>
</comment>
<proteinExistence type="predicted"/>
<keyword evidence="1" id="KW-0812">Transmembrane</keyword>
<protein>
    <submittedName>
        <fullName evidence="2">Uncharacterized protein</fullName>
    </submittedName>
</protein>
<organism evidence="2 3">
    <name type="scientific">Araneus ventricosus</name>
    <name type="common">Orbweaver spider</name>
    <name type="synonym">Epeira ventricosa</name>
    <dbReference type="NCBI Taxonomy" id="182803"/>
    <lineage>
        <taxon>Eukaryota</taxon>
        <taxon>Metazoa</taxon>
        <taxon>Ecdysozoa</taxon>
        <taxon>Arthropoda</taxon>
        <taxon>Chelicerata</taxon>
        <taxon>Arachnida</taxon>
        <taxon>Araneae</taxon>
        <taxon>Araneomorphae</taxon>
        <taxon>Entelegynae</taxon>
        <taxon>Araneoidea</taxon>
        <taxon>Araneidae</taxon>
        <taxon>Araneus</taxon>
    </lineage>
</organism>
<evidence type="ECO:0000313" key="3">
    <source>
        <dbReference type="Proteomes" id="UP000499080"/>
    </source>
</evidence>
<evidence type="ECO:0000256" key="1">
    <source>
        <dbReference type="SAM" id="Phobius"/>
    </source>
</evidence>
<keyword evidence="1" id="KW-0472">Membrane</keyword>
<accession>A0A4Y2QQ92</accession>
<reference evidence="2 3" key="1">
    <citation type="journal article" date="2019" name="Sci. Rep.">
        <title>Orb-weaving spider Araneus ventricosus genome elucidates the spidroin gene catalogue.</title>
        <authorList>
            <person name="Kono N."/>
            <person name="Nakamura H."/>
            <person name="Ohtoshi R."/>
            <person name="Moran D.A.P."/>
            <person name="Shinohara A."/>
            <person name="Yoshida Y."/>
            <person name="Fujiwara M."/>
            <person name="Mori M."/>
            <person name="Tomita M."/>
            <person name="Arakawa K."/>
        </authorList>
    </citation>
    <scope>NUCLEOTIDE SEQUENCE [LARGE SCALE GENOMIC DNA]</scope>
</reference>
<dbReference type="Proteomes" id="UP000499080">
    <property type="component" value="Unassembled WGS sequence"/>
</dbReference>
<evidence type="ECO:0000313" key="2">
    <source>
        <dbReference type="EMBL" id="GBN65544.1"/>
    </source>
</evidence>
<dbReference type="AlphaFoldDB" id="A0A4Y2QQ92"/>
<keyword evidence="1" id="KW-1133">Transmembrane helix</keyword>
<gene>
    <name evidence="2" type="ORF">AVEN_58731_1</name>
</gene>
<sequence>MLTFTRLCELLVSLALLYPASLALWLGREFHRGKYVMLAAAMVGLMTLALSSFSSMSCYSFVYFGDFGGKSIIPENAIIFSKSLLGAEINRMYWMIPCDATTSRTKAYKRRQLKGGSSLECELESW</sequence>